<dbReference type="Proteomes" id="UP001501578">
    <property type="component" value="Unassembled WGS sequence"/>
</dbReference>
<evidence type="ECO:0000256" key="6">
    <source>
        <dbReference type="SAM" id="Phobius"/>
    </source>
</evidence>
<dbReference type="Gene3D" id="1.20.1250.20">
    <property type="entry name" value="MFS general substrate transporter like domains"/>
    <property type="match status" value="1"/>
</dbReference>
<keyword evidence="5 6" id="KW-0472">Membrane</keyword>
<evidence type="ECO:0000256" key="4">
    <source>
        <dbReference type="ARBA" id="ARBA00022989"/>
    </source>
</evidence>
<feature type="transmembrane region" description="Helical" evidence="6">
    <location>
        <begin position="50"/>
        <end position="74"/>
    </location>
</feature>
<dbReference type="PROSITE" id="PS50850">
    <property type="entry name" value="MFS"/>
    <property type="match status" value="1"/>
</dbReference>
<keyword evidence="4 6" id="KW-1133">Transmembrane helix</keyword>
<feature type="transmembrane region" description="Helical" evidence="6">
    <location>
        <begin position="212"/>
        <end position="230"/>
    </location>
</feature>
<evidence type="ECO:0000256" key="1">
    <source>
        <dbReference type="ARBA" id="ARBA00004651"/>
    </source>
</evidence>
<protein>
    <submittedName>
        <fullName evidence="8">MFS transporter</fullName>
    </submittedName>
</protein>
<evidence type="ECO:0000313" key="9">
    <source>
        <dbReference type="Proteomes" id="UP001501578"/>
    </source>
</evidence>
<gene>
    <name evidence="8" type="ORF">GCM10009560_61180</name>
</gene>
<feature type="transmembrane region" description="Helical" evidence="6">
    <location>
        <begin position="171"/>
        <end position="191"/>
    </location>
</feature>
<dbReference type="Pfam" id="PF07690">
    <property type="entry name" value="MFS_1"/>
    <property type="match status" value="1"/>
</dbReference>
<dbReference type="InterPro" id="IPR011701">
    <property type="entry name" value="MFS"/>
</dbReference>
<dbReference type="InterPro" id="IPR050189">
    <property type="entry name" value="MFS_Efflux_Transporters"/>
</dbReference>
<name>A0ABN1QQW3_9ACTN</name>
<feature type="transmembrane region" description="Helical" evidence="6">
    <location>
        <begin position="143"/>
        <end position="165"/>
    </location>
</feature>
<comment type="caution">
    <text evidence="8">The sequence shown here is derived from an EMBL/GenBank/DDBJ whole genome shotgun (WGS) entry which is preliminary data.</text>
</comment>
<evidence type="ECO:0000313" key="8">
    <source>
        <dbReference type="EMBL" id="GAA0945870.1"/>
    </source>
</evidence>
<dbReference type="SUPFAM" id="SSF103473">
    <property type="entry name" value="MFS general substrate transporter"/>
    <property type="match status" value="1"/>
</dbReference>
<feature type="transmembrane region" description="Helical" evidence="6">
    <location>
        <begin position="339"/>
        <end position="361"/>
    </location>
</feature>
<feature type="transmembrane region" description="Helical" evidence="6">
    <location>
        <begin position="278"/>
        <end position="295"/>
    </location>
</feature>
<feature type="transmembrane region" description="Helical" evidence="6">
    <location>
        <begin position="367"/>
        <end position="386"/>
    </location>
</feature>
<keyword evidence="9" id="KW-1185">Reference proteome</keyword>
<dbReference type="CDD" id="cd17324">
    <property type="entry name" value="MFS_NepI_like"/>
    <property type="match status" value="1"/>
</dbReference>
<feature type="transmembrane region" description="Helical" evidence="6">
    <location>
        <begin position="81"/>
        <end position="100"/>
    </location>
</feature>
<dbReference type="InterPro" id="IPR036259">
    <property type="entry name" value="MFS_trans_sf"/>
</dbReference>
<keyword evidence="2" id="KW-1003">Cell membrane</keyword>
<dbReference type="PANTHER" id="PTHR43124:SF10">
    <property type="entry name" value="PURINE EFFLUX PUMP PBUE"/>
    <property type="match status" value="1"/>
</dbReference>
<sequence>MTVSQEAAGVRWRPHVAVLAFGAFAVGTDGFVVAGLLPAIAASYEVSVGAAGQLVTVFSIAYAVLAPILAVLTASWSRRTVLVAALVVFAVGNAVTALAPDYGLALWSRVIAAAGAAMFTATAAATAAALAGERERGRAISMVMLGVTSSLVLGAPLGTVIGGVLDWRATMWAITALALLAAPSIAFRLPTTTGGTAAGPRDYLSPLRDRRIVAVLATTVVAFTGIYIPYTYVSEIFAPATAGGEAMLAVLLLVYGVAGTGGNLAVGRLADRHGPTRVIVVVTLALTAGFALLPLATGTMVAAVVAILVVGTLSFGVTTPQQHLIITLAGRGASLVTSLYQSALYLAVSLSGAVGALGLEWWGAERLPFAAAALVLLAAVLTYATGRSGTREARSGQEAGMIGV</sequence>
<dbReference type="PANTHER" id="PTHR43124">
    <property type="entry name" value="PURINE EFFLUX PUMP PBUE"/>
    <property type="match status" value="1"/>
</dbReference>
<dbReference type="InterPro" id="IPR020846">
    <property type="entry name" value="MFS_dom"/>
</dbReference>
<feature type="transmembrane region" description="Helical" evidence="6">
    <location>
        <begin position="106"/>
        <end position="131"/>
    </location>
</feature>
<reference evidence="8 9" key="1">
    <citation type="journal article" date="2019" name="Int. J. Syst. Evol. Microbiol.">
        <title>The Global Catalogue of Microorganisms (GCM) 10K type strain sequencing project: providing services to taxonomists for standard genome sequencing and annotation.</title>
        <authorList>
            <consortium name="The Broad Institute Genomics Platform"/>
            <consortium name="The Broad Institute Genome Sequencing Center for Infectious Disease"/>
            <person name="Wu L."/>
            <person name="Ma J."/>
        </authorList>
    </citation>
    <scope>NUCLEOTIDE SEQUENCE [LARGE SCALE GENOMIC DNA]</scope>
    <source>
        <strain evidence="8 9">JCM 11136</strain>
    </source>
</reference>
<accession>A0ABN1QQW3</accession>
<feature type="domain" description="Major facilitator superfamily (MFS) profile" evidence="7">
    <location>
        <begin position="15"/>
        <end position="390"/>
    </location>
</feature>
<evidence type="ECO:0000256" key="2">
    <source>
        <dbReference type="ARBA" id="ARBA00022475"/>
    </source>
</evidence>
<dbReference type="RefSeq" id="WP_343953605.1">
    <property type="nucleotide sequence ID" value="NZ_BAAAHQ010000039.1"/>
</dbReference>
<proteinExistence type="predicted"/>
<dbReference type="EMBL" id="BAAAHQ010000039">
    <property type="protein sequence ID" value="GAA0945870.1"/>
    <property type="molecule type" value="Genomic_DNA"/>
</dbReference>
<comment type="subcellular location">
    <subcellularLocation>
        <location evidence="1">Cell membrane</location>
        <topology evidence="1">Multi-pass membrane protein</topology>
    </subcellularLocation>
</comment>
<feature type="transmembrane region" description="Helical" evidence="6">
    <location>
        <begin position="16"/>
        <end position="44"/>
    </location>
</feature>
<evidence type="ECO:0000259" key="7">
    <source>
        <dbReference type="PROSITE" id="PS50850"/>
    </source>
</evidence>
<evidence type="ECO:0000256" key="5">
    <source>
        <dbReference type="ARBA" id="ARBA00023136"/>
    </source>
</evidence>
<keyword evidence="3 6" id="KW-0812">Transmembrane</keyword>
<feature type="transmembrane region" description="Helical" evidence="6">
    <location>
        <begin position="301"/>
        <end position="318"/>
    </location>
</feature>
<organism evidence="8 9">
    <name type="scientific">Nonomuraea longicatena</name>
    <dbReference type="NCBI Taxonomy" id="83682"/>
    <lineage>
        <taxon>Bacteria</taxon>
        <taxon>Bacillati</taxon>
        <taxon>Actinomycetota</taxon>
        <taxon>Actinomycetes</taxon>
        <taxon>Streptosporangiales</taxon>
        <taxon>Streptosporangiaceae</taxon>
        <taxon>Nonomuraea</taxon>
    </lineage>
</organism>
<evidence type="ECO:0000256" key="3">
    <source>
        <dbReference type="ARBA" id="ARBA00022692"/>
    </source>
</evidence>